<gene>
    <name evidence="11" type="ORF">GCM10008985_14960</name>
</gene>
<comment type="caution">
    <text evidence="11">The sequence shown here is derived from an EMBL/GenBank/DDBJ whole genome shotgun (WGS) entry which is preliminary data.</text>
</comment>
<sequence length="345" mass="39960">MTSDSIEAVTWNVQGEIGISDDRMQAQLDFLREHASTTDIIMFQSVNYEPQNDDEWGGQLGSLLNYFERDEQDYYHVHTADWAHELSESEVQPQQAINAPHNRCNLTVSRWPIERTPLSLRSEGNWYPRKLTYYTTHFPENLLVSEIDLNDIDSFSSDSLDTWNVGVINGANWHEEKIKMLETIYGRLYLQNKRTDQEVVLGGDFNAPKQEDRDTVTPHGSGTPEYTHYPFYGEPYYFGESVEETDEFTFTDRWQRAESNVFDPRIGQWDMRDAYWIAEDSQKKASSEDHTHDIPGGARKRLDHILVSDHFDVNQCEVWNGQETAINGFDVSDHAPVVAELNYTE</sequence>
<dbReference type="InterPro" id="IPR051547">
    <property type="entry name" value="TDP2-like"/>
</dbReference>
<evidence type="ECO:0000256" key="8">
    <source>
        <dbReference type="ARBA" id="ARBA00023204"/>
    </source>
</evidence>
<evidence type="ECO:0000256" key="4">
    <source>
        <dbReference type="ARBA" id="ARBA00022723"/>
    </source>
</evidence>
<evidence type="ECO:0000313" key="11">
    <source>
        <dbReference type="EMBL" id="GAA0459597.1"/>
    </source>
</evidence>
<dbReference type="GO" id="GO:0046872">
    <property type="term" value="F:metal ion binding"/>
    <property type="evidence" value="ECO:0007669"/>
    <property type="project" value="UniProtKB-KW"/>
</dbReference>
<comment type="cofactor">
    <cofactor evidence="2">
        <name>Mg(2+)</name>
        <dbReference type="ChEBI" id="CHEBI:18420"/>
    </cofactor>
</comment>
<dbReference type="GO" id="GO:0004518">
    <property type="term" value="F:nuclease activity"/>
    <property type="evidence" value="ECO:0007669"/>
    <property type="project" value="UniProtKB-KW"/>
</dbReference>
<protein>
    <recommendedName>
        <fullName evidence="10">Endonuclease/exonuclease/phosphatase domain-containing protein</fullName>
    </recommendedName>
</protein>
<reference evidence="11" key="1">
    <citation type="journal article" date="2014" name="Int. J. Syst. Evol. Microbiol.">
        <title>Complete genome sequence of Corynebacterium casei LMG S-19264T (=DSM 44701T), isolated from a smear-ripened cheese.</title>
        <authorList>
            <consortium name="US DOE Joint Genome Institute (JGI-PGF)"/>
            <person name="Walter F."/>
            <person name="Albersmeier A."/>
            <person name="Kalinowski J."/>
            <person name="Ruckert C."/>
        </authorList>
    </citation>
    <scope>NUCLEOTIDE SEQUENCE</scope>
    <source>
        <strain evidence="11">JCM 12289</strain>
    </source>
</reference>
<keyword evidence="8" id="KW-0234">DNA repair</keyword>
<feature type="region of interest" description="Disordered" evidence="9">
    <location>
        <begin position="204"/>
        <end position="224"/>
    </location>
</feature>
<organism evidence="11 12">
    <name type="scientific">Halococcus dombrowskii</name>
    <dbReference type="NCBI Taxonomy" id="179637"/>
    <lineage>
        <taxon>Archaea</taxon>
        <taxon>Methanobacteriati</taxon>
        <taxon>Methanobacteriota</taxon>
        <taxon>Stenosarchaea group</taxon>
        <taxon>Halobacteria</taxon>
        <taxon>Halobacteriales</taxon>
        <taxon>Halococcaceae</taxon>
        <taxon>Halococcus</taxon>
    </lineage>
</organism>
<dbReference type="EMBL" id="BAAADN010000023">
    <property type="protein sequence ID" value="GAA0459597.1"/>
    <property type="molecule type" value="Genomic_DNA"/>
</dbReference>
<evidence type="ECO:0000313" key="12">
    <source>
        <dbReference type="Proteomes" id="UP001500962"/>
    </source>
</evidence>
<dbReference type="PANTHER" id="PTHR15822:SF4">
    <property type="entry name" value="TYROSYL-DNA PHOSPHODIESTERASE 2"/>
    <property type="match status" value="1"/>
</dbReference>
<evidence type="ECO:0000256" key="6">
    <source>
        <dbReference type="ARBA" id="ARBA00022801"/>
    </source>
</evidence>
<keyword evidence="5" id="KW-0227">DNA damage</keyword>
<dbReference type="Pfam" id="PF03372">
    <property type="entry name" value="Exo_endo_phos"/>
    <property type="match status" value="1"/>
</dbReference>
<accession>A0AAV3SEX1</accession>
<comment type="cofactor">
    <cofactor evidence="1">
        <name>Mn(2+)</name>
        <dbReference type="ChEBI" id="CHEBI:29035"/>
    </cofactor>
</comment>
<dbReference type="Proteomes" id="UP001500962">
    <property type="component" value="Unassembled WGS sequence"/>
</dbReference>
<dbReference type="GO" id="GO:0005737">
    <property type="term" value="C:cytoplasm"/>
    <property type="evidence" value="ECO:0007669"/>
    <property type="project" value="TreeGrafter"/>
</dbReference>
<dbReference type="SUPFAM" id="SSF56219">
    <property type="entry name" value="DNase I-like"/>
    <property type="match status" value="1"/>
</dbReference>
<dbReference type="Gene3D" id="3.60.10.10">
    <property type="entry name" value="Endonuclease/exonuclease/phosphatase"/>
    <property type="match status" value="1"/>
</dbReference>
<dbReference type="PANTHER" id="PTHR15822">
    <property type="entry name" value="TRAF AND TNF RECEPTOR-ASSOCIATED PROTEIN"/>
    <property type="match status" value="1"/>
</dbReference>
<dbReference type="AlphaFoldDB" id="A0AAV3SEX1"/>
<name>A0AAV3SEX1_HALDO</name>
<keyword evidence="3" id="KW-0540">Nuclease</keyword>
<keyword evidence="4" id="KW-0479">Metal-binding</keyword>
<dbReference type="GO" id="GO:0070260">
    <property type="term" value="F:5'-tyrosyl-DNA phosphodiesterase activity"/>
    <property type="evidence" value="ECO:0007669"/>
    <property type="project" value="TreeGrafter"/>
</dbReference>
<proteinExistence type="predicted"/>
<evidence type="ECO:0000256" key="7">
    <source>
        <dbReference type="ARBA" id="ARBA00022842"/>
    </source>
</evidence>
<keyword evidence="6" id="KW-0378">Hydrolase</keyword>
<dbReference type="InterPro" id="IPR005135">
    <property type="entry name" value="Endo/exonuclease/phosphatase"/>
</dbReference>
<evidence type="ECO:0000256" key="9">
    <source>
        <dbReference type="SAM" id="MobiDB-lite"/>
    </source>
</evidence>
<dbReference type="GO" id="GO:0003697">
    <property type="term" value="F:single-stranded DNA binding"/>
    <property type="evidence" value="ECO:0007669"/>
    <property type="project" value="TreeGrafter"/>
</dbReference>
<evidence type="ECO:0000256" key="5">
    <source>
        <dbReference type="ARBA" id="ARBA00022763"/>
    </source>
</evidence>
<keyword evidence="7" id="KW-0460">Magnesium</keyword>
<evidence type="ECO:0000256" key="1">
    <source>
        <dbReference type="ARBA" id="ARBA00001936"/>
    </source>
</evidence>
<feature type="domain" description="Endonuclease/exonuclease/phosphatase" evidence="10">
    <location>
        <begin position="9"/>
        <end position="334"/>
    </location>
</feature>
<dbReference type="InterPro" id="IPR036691">
    <property type="entry name" value="Endo/exonu/phosph_ase_sf"/>
</dbReference>
<evidence type="ECO:0000256" key="3">
    <source>
        <dbReference type="ARBA" id="ARBA00022722"/>
    </source>
</evidence>
<reference evidence="11" key="2">
    <citation type="submission" date="2023-12" db="EMBL/GenBank/DDBJ databases">
        <authorList>
            <person name="Sun Q."/>
            <person name="Inoue M."/>
        </authorList>
    </citation>
    <scope>NUCLEOTIDE SEQUENCE</scope>
    <source>
        <strain evidence="11">JCM 12289</strain>
    </source>
</reference>
<evidence type="ECO:0000256" key="2">
    <source>
        <dbReference type="ARBA" id="ARBA00001946"/>
    </source>
</evidence>
<dbReference type="GO" id="GO:0006302">
    <property type="term" value="P:double-strand break repair"/>
    <property type="evidence" value="ECO:0007669"/>
    <property type="project" value="TreeGrafter"/>
</dbReference>
<evidence type="ECO:0000259" key="10">
    <source>
        <dbReference type="Pfam" id="PF03372"/>
    </source>
</evidence>